<dbReference type="RefSeq" id="WP_304277476.1">
    <property type="nucleotide sequence ID" value="NZ_QFQZ01000028.1"/>
</dbReference>
<evidence type="ECO:0000313" key="7">
    <source>
        <dbReference type="EMBL" id="PZR34361.1"/>
    </source>
</evidence>
<dbReference type="PROSITE" id="PS50042">
    <property type="entry name" value="CNMP_BINDING_3"/>
    <property type="match status" value="1"/>
</dbReference>
<evidence type="ECO:0000256" key="3">
    <source>
        <dbReference type="ARBA" id="ARBA00023163"/>
    </source>
</evidence>
<dbReference type="GO" id="GO:0005829">
    <property type="term" value="C:cytosol"/>
    <property type="evidence" value="ECO:0007669"/>
    <property type="project" value="TreeGrafter"/>
</dbReference>
<dbReference type="InterPro" id="IPR036390">
    <property type="entry name" value="WH_DNA-bd_sf"/>
</dbReference>
<dbReference type="InterPro" id="IPR012318">
    <property type="entry name" value="HTH_CRP"/>
</dbReference>
<keyword evidence="2" id="KW-0238">DNA-binding</keyword>
<feature type="domain" description="HTH crp-type" evidence="6">
    <location>
        <begin position="149"/>
        <end position="217"/>
    </location>
</feature>
<evidence type="ECO:0000256" key="1">
    <source>
        <dbReference type="ARBA" id="ARBA00023015"/>
    </source>
</evidence>
<dbReference type="InterPro" id="IPR000595">
    <property type="entry name" value="cNMP-bd_dom"/>
</dbReference>
<dbReference type="SMART" id="SM00419">
    <property type="entry name" value="HTH_CRP"/>
    <property type="match status" value="1"/>
</dbReference>
<dbReference type="Pfam" id="PF13545">
    <property type="entry name" value="HTH_Crp_2"/>
    <property type="match status" value="1"/>
</dbReference>
<feature type="domain" description="Cyclic nucleotide-binding" evidence="5">
    <location>
        <begin position="16"/>
        <end position="132"/>
    </location>
</feature>
<dbReference type="Gene3D" id="1.10.10.10">
    <property type="entry name" value="Winged helix-like DNA-binding domain superfamily/Winged helix DNA-binding domain"/>
    <property type="match status" value="1"/>
</dbReference>
<dbReference type="Proteomes" id="UP000249393">
    <property type="component" value="Unassembled WGS sequence"/>
</dbReference>
<feature type="region of interest" description="Disordered" evidence="4">
    <location>
        <begin position="232"/>
        <end position="253"/>
    </location>
</feature>
<dbReference type="InterPro" id="IPR036388">
    <property type="entry name" value="WH-like_DNA-bd_sf"/>
</dbReference>
<dbReference type="PROSITE" id="PS51063">
    <property type="entry name" value="HTH_CRP_2"/>
    <property type="match status" value="1"/>
</dbReference>
<dbReference type="PANTHER" id="PTHR24567">
    <property type="entry name" value="CRP FAMILY TRANSCRIPTIONAL REGULATORY PROTEIN"/>
    <property type="match status" value="1"/>
</dbReference>
<reference evidence="7 8" key="1">
    <citation type="submission" date="2017-08" db="EMBL/GenBank/DDBJ databases">
        <title>Infants hospitalized years apart are colonized by the same room-sourced microbial strains.</title>
        <authorList>
            <person name="Brooks B."/>
            <person name="Olm M.R."/>
            <person name="Firek B.A."/>
            <person name="Baker R."/>
            <person name="Thomas B.C."/>
            <person name="Morowitz M.J."/>
            <person name="Banfield J.F."/>
        </authorList>
    </citation>
    <scope>NUCLEOTIDE SEQUENCE [LARGE SCALE GENOMIC DNA]</scope>
    <source>
        <strain evidence="7">S2_003_000_R2_4</strain>
    </source>
</reference>
<dbReference type="CDD" id="cd00038">
    <property type="entry name" value="CAP_ED"/>
    <property type="match status" value="1"/>
</dbReference>
<organism evidence="7 8">
    <name type="scientific">Caulobacter segnis</name>
    <dbReference type="NCBI Taxonomy" id="88688"/>
    <lineage>
        <taxon>Bacteria</taxon>
        <taxon>Pseudomonadati</taxon>
        <taxon>Pseudomonadota</taxon>
        <taxon>Alphaproteobacteria</taxon>
        <taxon>Caulobacterales</taxon>
        <taxon>Caulobacteraceae</taxon>
        <taxon>Caulobacter</taxon>
    </lineage>
</organism>
<dbReference type="GO" id="GO:0003700">
    <property type="term" value="F:DNA-binding transcription factor activity"/>
    <property type="evidence" value="ECO:0007669"/>
    <property type="project" value="TreeGrafter"/>
</dbReference>
<proteinExistence type="predicted"/>
<dbReference type="InterPro" id="IPR050397">
    <property type="entry name" value="Env_Response_Regulators"/>
</dbReference>
<dbReference type="GO" id="GO:0003677">
    <property type="term" value="F:DNA binding"/>
    <property type="evidence" value="ECO:0007669"/>
    <property type="project" value="UniProtKB-KW"/>
</dbReference>
<dbReference type="Gene3D" id="2.60.120.10">
    <property type="entry name" value="Jelly Rolls"/>
    <property type="match status" value="1"/>
</dbReference>
<sequence length="253" mass="27267">MSIKPIDLSRIGDLPLLAAASQQSLSLIAQGAFLQWTPKGAELVAEGEVNDFLYILLEGSIELEGTWGDRDSTLAVLQPLSSFVLASIVLEAPALMTARTLSRSQLLMIPGELFRRVIREDQGVAQAVIEELSGCYSGLVRTIKSHKLRAPLVRLANYLLVQQRRQGGGGVLRLPVQKRMLASLLGMTPENLSRSFAALADYGVKVDGPLVTITRPAALTRLARPDPLIDNPSPVAMMGQAGRERAAHAEAPN</sequence>
<name>A0A2W5XAY7_9CAUL</name>
<accession>A0A2W5XAY7</accession>
<feature type="compositionally biased region" description="Basic and acidic residues" evidence="4">
    <location>
        <begin position="242"/>
        <end position="253"/>
    </location>
</feature>
<dbReference type="SUPFAM" id="SSF46785">
    <property type="entry name" value="Winged helix' DNA-binding domain"/>
    <property type="match status" value="1"/>
</dbReference>
<keyword evidence="3" id="KW-0804">Transcription</keyword>
<keyword evidence="1" id="KW-0805">Transcription regulation</keyword>
<evidence type="ECO:0000256" key="2">
    <source>
        <dbReference type="ARBA" id="ARBA00023125"/>
    </source>
</evidence>
<gene>
    <name evidence="7" type="ORF">DI526_10680</name>
</gene>
<dbReference type="Pfam" id="PF00027">
    <property type="entry name" value="cNMP_binding"/>
    <property type="match status" value="1"/>
</dbReference>
<protein>
    <submittedName>
        <fullName evidence="7">Transcriptional regulator</fullName>
    </submittedName>
</protein>
<dbReference type="SUPFAM" id="SSF51206">
    <property type="entry name" value="cAMP-binding domain-like"/>
    <property type="match status" value="1"/>
</dbReference>
<dbReference type="AlphaFoldDB" id="A0A2W5XAY7"/>
<dbReference type="InterPro" id="IPR014710">
    <property type="entry name" value="RmlC-like_jellyroll"/>
</dbReference>
<evidence type="ECO:0000259" key="5">
    <source>
        <dbReference type="PROSITE" id="PS50042"/>
    </source>
</evidence>
<evidence type="ECO:0000313" key="8">
    <source>
        <dbReference type="Proteomes" id="UP000249393"/>
    </source>
</evidence>
<dbReference type="PANTHER" id="PTHR24567:SF26">
    <property type="entry name" value="REGULATORY PROTEIN YEIL"/>
    <property type="match status" value="1"/>
</dbReference>
<evidence type="ECO:0000256" key="4">
    <source>
        <dbReference type="SAM" id="MobiDB-lite"/>
    </source>
</evidence>
<dbReference type="EMBL" id="QFQZ01000028">
    <property type="protein sequence ID" value="PZR34361.1"/>
    <property type="molecule type" value="Genomic_DNA"/>
</dbReference>
<evidence type="ECO:0000259" key="6">
    <source>
        <dbReference type="PROSITE" id="PS51063"/>
    </source>
</evidence>
<dbReference type="InterPro" id="IPR018490">
    <property type="entry name" value="cNMP-bd_dom_sf"/>
</dbReference>
<dbReference type="SMART" id="SM00100">
    <property type="entry name" value="cNMP"/>
    <property type="match status" value="1"/>
</dbReference>
<dbReference type="NCBIfam" id="NF006901">
    <property type="entry name" value="PRK09392.1"/>
    <property type="match status" value="1"/>
</dbReference>
<comment type="caution">
    <text evidence="7">The sequence shown here is derived from an EMBL/GenBank/DDBJ whole genome shotgun (WGS) entry which is preliminary data.</text>
</comment>